<evidence type="ECO:0000313" key="3">
    <source>
        <dbReference type="Proteomes" id="UP000216052"/>
    </source>
</evidence>
<reference evidence="2" key="1">
    <citation type="submission" date="2024-05" db="EMBL/GenBank/DDBJ databases">
        <title>Isolation and characterization of Sporomusa carbonis sp. nov., a carboxydotrophic hydrogenogen in the genus of Sporomusa isolated from a charcoal burning pile.</title>
        <authorList>
            <person name="Boeer T."/>
            <person name="Rosenbaum F."/>
            <person name="Eysell L."/>
            <person name="Mueller V."/>
            <person name="Daniel R."/>
            <person name="Poehlein A."/>
        </authorList>
    </citation>
    <scope>NUCLEOTIDE SEQUENCE [LARGE SCALE GENOMIC DNA]</scope>
    <source>
        <strain evidence="2">DSM 3132</strain>
    </source>
</reference>
<dbReference type="Gene3D" id="3.40.50.11900">
    <property type="match status" value="1"/>
</dbReference>
<dbReference type="PANTHER" id="PTHR32329:SF2">
    <property type="entry name" value="BIFUNCTIONAL PROTEIN [INCLUDES 2-HYDROXYACYL-COA DEHYDRATASE (N-TER) AND ITS ACTIVATOR DOMAIN (C_TERM)"/>
    <property type="match status" value="1"/>
</dbReference>
<dbReference type="Pfam" id="PF09989">
    <property type="entry name" value="DUF2229"/>
    <property type="match status" value="1"/>
</dbReference>
<feature type="domain" description="DUF2229" evidence="1">
    <location>
        <begin position="4"/>
        <end position="201"/>
    </location>
</feature>
<accession>A0ABZ3J2V5</accession>
<organism evidence="2 3">
    <name type="scientific">Sporomusa acidovorans (strain ATCC 49682 / DSM 3132 / Mol)</name>
    <dbReference type="NCBI Taxonomy" id="1123286"/>
    <lineage>
        <taxon>Bacteria</taxon>
        <taxon>Bacillati</taxon>
        <taxon>Bacillota</taxon>
        <taxon>Negativicutes</taxon>
        <taxon>Selenomonadales</taxon>
        <taxon>Sporomusaceae</taxon>
        <taxon>Sporomusa</taxon>
    </lineage>
</organism>
<dbReference type="PANTHER" id="PTHR32329">
    <property type="entry name" value="BIFUNCTIONAL PROTEIN [INCLUDES 2-HYDROXYACYL-COA DEHYDRATASE (N-TER) AND ITS ACTIVATOR DOMAIN (C_TERM)-RELATED"/>
    <property type="match status" value="1"/>
</dbReference>
<dbReference type="EMBL" id="CP155571">
    <property type="protein sequence ID" value="XFO72282.1"/>
    <property type="molecule type" value="Genomic_DNA"/>
</dbReference>
<proteinExistence type="predicted"/>
<evidence type="ECO:0000259" key="1">
    <source>
        <dbReference type="Pfam" id="PF09989"/>
    </source>
</evidence>
<gene>
    <name evidence="2" type="ORF">SPACI_023280</name>
</gene>
<name>A0ABZ3J2V5_SPOA4</name>
<keyword evidence="3" id="KW-1185">Reference proteome</keyword>
<dbReference type="Proteomes" id="UP000216052">
    <property type="component" value="Chromosome"/>
</dbReference>
<dbReference type="InterPro" id="IPR051805">
    <property type="entry name" value="Dehydratase_Activator_Redct"/>
</dbReference>
<dbReference type="RefSeq" id="WP_093795559.1">
    <property type="nucleotide sequence ID" value="NZ_CP155571.1"/>
</dbReference>
<dbReference type="InterPro" id="IPR018709">
    <property type="entry name" value="CoA_activase_DUF2229"/>
</dbReference>
<protein>
    <recommendedName>
        <fullName evidence="1">DUF2229 domain-containing protein</fullName>
    </recommendedName>
</protein>
<sequence>MSVRIGLPQGLLYYQYGSAWERFLHELGADVVVTAETTKVTLDYGSALDDVCLPVKVYFGHVYEIYKKVDFLFSPRVVSVATREYSCPKIIGMPDMLRSNIHNLPPVIDVSINLRQNQRSLYQAIINVGRILGRGALFSLYAWYHAWMYRQQPACTVQGEIGRQRVGLIGHPYLIYDRQISMNIVSKLQELDIAVITSEMVTNWQAATAAKTLGKKIFWSNSQHMAGAALAIMNSHQPVDGLIFMTSFSCGPDALIGELIRQRAQALHIPFMLLTVDEHTSEAGFVTRLEAFTDMLSRRKKT</sequence>
<evidence type="ECO:0000313" key="2">
    <source>
        <dbReference type="EMBL" id="XFO72282.1"/>
    </source>
</evidence>